<protein>
    <submittedName>
        <fullName evidence="3">Pentatricopeptide repeat-containing protein</fullName>
    </submittedName>
</protein>
<reference evidence="3 4" key="1">
    <citation type="journal article" date="2018" name="Front. Plant Sci.">
        <title>Red Clover (Trifolium pratense) and Zigzag Clover (T. medium) - A Picture of Genomic Similarities and Differences.</title>
        <authorList>
            <person name="Dluhosova J."/>
            <person name="Istvanek J."/>
            <person name="Nedelnik J."/>
            <person name="Repkova J."/>
        </authorList>
    </citation>
    <scope>NUCLEOTIDE SEQUENCE [LARGE SCALE GENOMIC DNA]</scope>
    <source>
        <strain evidence="4">cv. 10/8</strain>
        <tissue evidence="3">Leaf</tissue>
    </source>
</reference>
<feature type="non-terminal residue" evidence="3">
    <location>
        <position position="90"/>
    </location>
</feature>
<dbReference type="Proteomes" id="UP000265520">
    <property type="component" value="Unassembled WGS sequence"/>
</dbReference>
<keyword evidence="4" id="KW-1185">Reference proteome</keyword>
<dbReference type="InterPro" id="IPR002885">
    <property type="entry name" value="PPR_rpt"/>
</dbReference>
<feature type="repeat" description="PPR" evidence="2">
    <location>
        <begin position="29"/>
        <end position="63"/>
    </location>
</feature>
<sequence>MISGYAQNGLTETAISLFKEMTKTEFTPNAVTFTTILSACAQLGSLSFGKWVHQLIKSKNLEPNIYVSTTLVDMYAKCGNISEAWQLLDS</sequence>
<evidence type="ECO:0000256" key="2">
    <source>
        <dbReference type="PROSITE-ProRule" id="PRU00708"/>
    </source>
</evidence>
<feature type="repeat" description="PPR" evidence="2">
    <location>
        <begin position="1"/>
        <end position="28"/>
    </location>
</feature>
<dbReference type="PROSITE" id="PS51375">
    <property type="entry name" value="PPR"/>
    <property type="match status" value="2"/>
</dbReference>
<dbReference type="NCBIfam" id="TIGR00756">
    <property type="entry name" value="PPR"/>
    <property type="match status" value="1"/>
</dbReference>
<keyword evidence="1" id="KW-0677">Repeat</keyword>
<accession>A0A392QHI9</accession>
<dbReference type="PANTHER" id="PTHR47926">
    <property type="entry name" value="PENTATRICOPEPTIDE REPEAT-CONTAINING PROTEIN"/>
    <property type="match status" value="1"/>
</dbReference>
<dbReference type="PANTHER" id="PTHR47926:SF452">
    <property type="entry name" value="PENTATRICOPEPTIDE REPEAT-CONTAINING PROTEIN"/>
    <property type="match status" value="1"/>
</dbReference>
<dbReference type="Pfam" id="PF13041">
    <property type="entry name" value="PPR_2"/>
    <property type="match status" value="1"/>
</dbReference>
<evidence type="ECO:0000256" key="1">
    <source>
        <dbReference type="ARBA" id="ARBA00022737"/>
    </source>
</evidence>
<dbReference type="Pfam" id="PF01535">
    <property type="entry name" value="PPR"/>
    <property type="match status" value="1"/>
</dbReference>
<dbReference type="AlphaFoldDB" id="A0A392QHI9"/>
<evidence type="ECO:0000313" key="3">
    <source>
        <dbReference type="EMBL" id="MCI23344.1"/>
    </source>
</evidence>
<organism evidence="3 4">
    <name type="scientific">Trifolium medium</name>
    <dbReference type="NCBI Taxonomy" id="97028"/>
    <lineage>
        <taxon>Eukaryota</taxon>
        <taxon>Viridiplantae</taxon>
        <taxon>Streptophyta</taxon>
        <taxon>Embryophyta</taxon>
        <taxon>Tracheophyta</taxon>
        <taxon>Spermatophyta</taxon>
        <taxon>Magnoliopsida</taxon>
        <taxon>eudicotyledons</taxon>
        <taxon>Gunneridae</taxon>
        <taxon>Pentapetalae</taxon>
        <taxon>rosids</taxon>
        <taxon>fabids</taxon>
        <taxon>Fabales</taxon>
        <taxon>Fabaceae</taxon>
        <taxon>Papilionoideae</taxon>
        <taxon>50 kb inversion clade</taxon>
        <taxon>NPAAA clade</taxon>
        <taxon>Hologalegina</taxon>
        <taxon>IRL clade</taxon>
        <taxon>Trifolieae</taxon>
        <taxon>Trifolium</taxon>
    </lineage>
</organism>
<evidence type="ECO:0000313" key="4">
    <source>
        <dbReference type="Proteomes" id="UP000265520"/>
    </source>
</evidence>
<comment type="caution">
    <text evidence="3">The sequence shown here is derived from an EMBL/GenBank/DDBJ whole genome shotgun (WGS) entry which is preliminary data.</text>
</comment>
<dbReference type="GO" id="GO:0003723">
    <property type="term" value="F:RNA binding"/>
    <property type="evidence" value="ECO:0007669"/>
    <property type="project" value="InterPro"/>
</dbReference>
<dbReference type="InterPro" id="IPR011990">
    <property type="entry name" value="TPR-like_helical_dom_sf"/>
</dbReference>
<name>A0A392QHI9_9FABA</name>
<proteinExistence type="predicted"/>
<dbReference type="InterPro" id="IPR046960">
    <property type="entry name" value="PPR_At4g14850-like_plant"/>
</dbReference>
<dbReference type="Gene3D" id="1.25.40.10">
    <property type="entry name" value="Tetratricopeptide repeat domain"/>
    <property type="match status" value="1"/>
</dbReference>
<dbReference type="EMBL" id="LXQA010135546">
    <property type="protein sequence ID" value="MCI23344.1"/>
    <property type="molecule type" value="Genomic_DNA"/>
</dbReference>
<dbReference type="GO" id="GO:0009451">
    <property type="term" value="P:RNA modification"/>
    <property type="evidence" value="ECO:0007669"/>
    <property type="project" value="InterPro"/>
</dbReference>